<dbReference type="RefSeq" id="WP_238469057.1">
    <property type="nucleotide sequence ID" value="NZ_JAKLJA010000101.1"/>
</dbReference>
<feature type="non-terminal residue" evidence="1">
    <location>
        <position position="1"/>
    </location>
</feature>
<protein>
    <submittedName>
        <fullName evidence="1">Uncharacterized protein</fullName>
    </submittedName>
</protein>
<dbReference type="EMBL" id="JAKLJA010000101">
    <property type="protein sequence ID" value="MCG5079094.1"/>
    <property type="molecule type" value="Genomic_DNA"/>
</dbReference>
<evidence type="ECO:0000313" key="2">
    <source>
        <dbReference type="Proteomes" id="UP001139308"/>
    </source>
</evidence>
<name>A0A9X1UP88_9BURK</name>
<comment type="caution">
    <text evidence="1">The sequence shown here is derived from an EMBL/GenBank/DDBJ whole genome shotgun (WGS) entry which is preliminary data.</text>
</comment>
<keyword evidence="2" id="KW-1185">Reference proteome</keyword>
<dbReference type="AlphaFoldDB" id="A0A9X1UP88"/>
<evidence type="ECO:0000313" key="1">
    <source>
        <dbReference type="EMBL" id="MCG5079094.1"/>
    </source>
</evidence>
<accession>A0A9X1UP88</accession>
<gene>
    <name evidence="1" type="ORF">L5014_38300</name>
</gene>
<sequence length="96" mass="10884">PNGGRMFLVLHCLLHESLVPCQTFRCPVKQATGHLVFGAARAERTRCVRDAQYISAMRNDAMRVAGLTVYYRKCPWVRYADSPQFVPARTPRAIFA</sequence>
<organism evidence="1 2">
    <name type="scientific">Paraburkholderia tagetis</name>
    <dbReference type="NCBI Taxonomy" id="2913261"/>
    <lineage>
        <taxon>Bacteria</taxon>
        <taxon>Pseudomonadati</taxon>
        <taxon>Pseudomonadota</taxon>
        <taxon>Betaproteobacteria</taxon>
        <taxon>Burkholderiales</taxon>
        <taxon>Burkholderiaceae</taxon>
        <taxon>Paraburkholderia</taxon>
    </lineage>
</organism>
<proteinExistence type="predicted"/>
<dbReference type="Proteomes" id="UP001139308">
    <property type="component" value="Unassembled WGS sequence"/>
</dbReference>
<reference evidence="1" key="1">
    <citation type="submission" date="2022-01" db="EMBL/GenBank/DDBJ databases">
        <title>Genome sequence and assembly of Parabukholderia sp. RG36.</title>
        <authorList>
            <person name="Chhetri G."/>
        </authorList>
    </citation>
    <scope>NUCLEOTIDE SEQUENCE</scope>
    <source>
        <strain evidence="1">RG36</strain>
    </source>
</reference>